<keyword evidence="3" id="KW-1185">Reference proteome</keyword>
<evidence type="ECO:0000256" key="1">
    <source>
        <dbReference type="SAM" id="Phobius"/>
    </source>
</evidence>
<dbReference type="EMBL" id="CABPRU010000001">
    <property type="protein sequence ID" value="VVD69859.1"/>
    <property type="molecule type" value="Genomic_DNA"/>
</dbReference>
<dbReference type="NCBIfam" id="NF038351">
    <property type="entry name" value="cyt_ox_assem_30"/>
    <property type="match status" value="1"/>
</dbReference>
<sequence>MDGTEPGTVPYVRDAAESALIMAASREQRAKNLRTGLILASVVLAFFFGVMIKVKLVGGI</sequence>
<accession>A0A5E4S717</accession>
<dbReference type="Proteomes" id="UP000334380">
    <property type="component" value="Unassembled WGS sequence"/>
</dbReference>
<evidence type="ECO:0000313" key="3">
    <source>
        <dbReference type="Proteomes" id="UP000334380"/>
    </source>
</evidence>
<keyword evidence="1" id="KW-1133">Transmembrane helix</keyword>
<dbReference type="InterPro" id="IPR047811">
    <property type="entry name" value="CytC_ox_assmbl_put"/>
</dbReference>
<keyword evidence="1" id="KW-0812">Transmembrane</keyword>
<proteinExistence type="predicted"/>
<evidence type="ECO:0000313" key="2">
    <source>
        <dbReference type="EMBL" id="VVD69859.1"/>
    </source>
</evidence>
<keyword evidence="1" id="KW-0472">Membrane</keyword>
<reference evidence="2 3" key="1">
    <citation type="submission" date="2019-08" db="EMBL/GenBank/DDBJ databases">
        <authorList>
            <person name="Peeters C."/>
        </authorList>
    </citation>
    <scope>NUCLEOTIDE SEQUENCE [LARGE SCALE GENOMIC DNA]</scope>
    <source>
        <strain evidence="2 3">LMG 31013</strain>
    </source>
</reference>
<name>A0A5E4S717_9BURK</name>
<organism evidence="2 3">
    <name type="scientific">Pandoraea terrigena</name>
    <dbReference type="NCBI Taxonomy" id="2508292"/>
    <lineage>
        <taxon>Bacteria</taxon>
        <taxon>Pseudomonadati</taxon>
        <taxon>Pseudomonadota</taxon>
        <taxon>Betaproteobacteria</taxon>
        <taxon>Burkholderiales</taxon>
        <taxon>Burkholderiaceae</taxon>
        <taxon>Pandoraea</taxon>
    </lineage>
</organism>
<gene>
    <name evidence="2" type="ORF">PTE31013_00548</name>
</gene>
<feature type="transmembrane region" description="Helical" evidence="1">
    <location>
        <begin position="36"/>
        <end position="54"/>
    </location>
</feature>
<dbReference type="AlphaFoldDB" id="A0A5E4S717"/>
<protein>
    <submittedName>
        <fullName evidence="2">Uncharacterized protein</fullName>
    </submittedName>
</protein>